<name>A0A328BKM1_9CAUL</name>
<sequence length="518" mass="54616">MVDDGGASRSGGRLEALAPGQAIPFGGDRVAHVSPELAAAFRAGDRLVVVQDTGDLLHIPAREQAAAAGAVGRATAAFARMGEVPDDAITAFFEAFAARLEDEGVWTRIAAANAADVEGARARGRSTTRLAATDAMRRDMVAGLRAWRDAAPPRGRVLERVDHAGWSVEQVMAPLGVVGFVFEGRPNVFADATGVIRAGNTVVFRIGSDALGTARAIVAEALDAALAESGLPQGAATLVDSAAHAAGWAMFADSRLSLAVARGSGPAVAQLGAIARQAGTPVSLHGTGGAWMVADETADAERFYAAAYHSLDRKVCNTLNTCCIVASRADELIPVFLDALEKAGQRRRGCKLHVAEADFDRLPERWRTARGVVVRAEGPVEEALAEPIADDRLGEEWEWEETPEVSLKIVADAAEAVALFNRYSPRFAAALIAEDPAAHDRFYATIDAPFVGDGFTRWVDGQYALNKPELGLSNWENGRLFARGGVLAGDGVFTVRARVRQADLDLDRGGAPTPPRAG</sequence>
<evidence type="ECO:0000259" key="2">
    <source>
        <dbReference type="Pfam" id="PF00171"/>
    </source>
</evidence>
<comment type="caution">
    <text evidence="3">The sequence shown here is derived from an EMBL/GenBank/DDBJ whole genome shotgun (WGS) entry which is preliminary data.</text>
</comment>
<organism evidence="3 4">
    <name type="scientific">Phenylobacterium kunshanense</name>
    <dbReference type="NCBI Taxonomy" id="1445034"/>
    <lineage>
        <taxon>Bacteria</taxon>
        <taxon>Pseudomonadati</taxon>
        <taxon>Pseudomonadota</taxon>
        <taxon>Alphaproteobacteria</taxon>
        <taxon>Caulobacterales</taxon>
        <taxon>Caulobacteraceae</taxon>
        <taxon>Phenylobacterium</taxon>
    </lineage>
</organism>
<keyword evidence="4" id="KW-1185">Reference proteome</keyword>
<reference evidence="3 4" key="1">
    <citation type="submission" date="2018-05" db="EMBL/GenBank/DDBJ databases">
        <authorList>
            <person name="Lanie J.A."/>
            <person name="Ng W.-L."/>
            <person name="Kazmierczak K.M."/>
            <person name="Andrzejewski T.M."/>
            <person name="Davidsen T.M."/>
            <person name="Wayne K.J."/>
            <person name="Tettelin H."/>
            <person name="Glass J.I."/>
            <person name="Rusch D."/>
            <person name="Podicherti R."/>
            <person name="Tsui H.-C.T."/>
            <person name="Winkler M.E."/>
        </authorList>
    </citation>
    <scope>NUCLEOTIDE SEQUENCE [LARGE SCALE GENOMIC DNA]</scope>
    <source>
        <strain evidence="3 4">BUT-10</strain>
    </source>
</reference>
<dbReference type="InterPro" id="IPR016163">
    <property type="entry name" value="Ald_DH_C"/>
</dbReference>
<evidence type="ECO:0000256" key="1">
    <source>
        <dbReference type="ARBA" id="ARBA00023002"/>
    </source>
</evidence>
<keyword evidence="1" id="KW-0560">Oxidoreductase</keyword>
<dbReference type="EMBL" id="QFYS01000002">
    <property type="protein sequence ID" value="RAK67179.1"/>
    <property type="molecule type" value="Genomic_DNA"/>
</dbReference>
<dbReference type="InterPro" id="IPR015590">
    <property type="entry name" value="Aldehyde_DH_dom"/>
</dbReference>
<dbReference type="InterPro" id="IPR016162">
    <property type="entry name" value="Ald_DH_N"/>
</dbReference>
<dbReference type="PANTHER" id="PTHR11063">
    <property type="entry name" value="GLUTAMATE SEMIALDEHYDE DEHYDROGENASE"/>
    <property type="match status" value="1"/>
</dbReference>
<dbReference type="GO" id="GO:0004350">
    <property type="term" value="F:glutamate-5-semialdehyde dehydrogenase activity"/>
    <property type="evidence" value="ECO:0007669"/>
    <property type="project" value="TreeGrafter"/>
</dbReference>
<gene>
    <name evidence="3" type="ORF">DJ019_04365</name>
</gene>
<dbReference type="Gene3D" id="3.40.309.10">
    <property type="entry name" value="Aldehyde Dehydrogenase, Chain A, domain 2"/>
    <property type="match status" value="1"/>
</dbReference>
<evidence type="ECO:0000313" key="3">
    <source>
        <dbReference type="EMBL" id="RAK67179.1"/>
    </source>
</evidence>
<dbReference type="SUPFAM" id="SSF53720">
    <property type="entry name" value="ALDH-like"/>
    <property type="match status" value="1"/>
</dbReference>
<dbReference type="Gene3D" id="3.40.605.10">
    <property type="entry name" value="Aldehyde Dehydrogenase, Chain A, domain 1"/>
    <property type="match status" value="1"/>
</dbReference>
<evidence type="ECO:0000313" key="4">
    <source>
        <dbReference type="Proteomes" id="UP000249524"/>
    </source>
</evidence>
<dbReference type="OrthoDB" id="9809970at2"/>
<accession>A0A328BKM1</accession>
<proteinExistence type="predicted"/>
<dbReference type="Proteomes" id="UP000249524">
    <property type="component" value="Unassembled WGS sequence"/>
</dbReference>
<dbReference type="Pfam" id="PF00171">
    <property type="entry name" value="Aldedh"/>
    <property type="match status" value="1"/>
</dbReference>
<feature type="domain" description="Aldehyde dehydrogenase" evidence="2">
    <location>
        <begin position="57"/>
        <end position="342"/>
    </location>
</feature>
<dbReference type="InterPro" id="IPR016161">
    <property type="entry name" value="Ald_DH/histidinol_DH"/>
</dbReference>
<protein>
    <submittedName>
        <fullName evidence="3">Glutamate-5-semialdehyde dehydrogenase</fullName>
    </submittedName>
</protein>
<dbReference type="PANTHER" id="PTHR11063:SF8">
    <property type="entry name" value="DELTA-1-PYRROLINE-5-CARBOXYLATE SYNTHASE"/>
    <property type="match status" value="1"/>
</dbReference>
<dbReference type="AlphaFoldDB" id="A0A328BKM1"/>